<sequence length="73" mass="7803">MPVRRTRFVVPAAGFVGPAPVRRCDPTNRCGNNEAARLVALMVTDDRMSLAMHYNGSRGFVVSADEDGAPPAS</sequence>
<dbReference type="Proteomes" id="UP000320461">
    <property type="component" value="Unassembled WGS sequence"/>
</dbReference>
<keyword evidence="2" id="KW-1185">Reference proteome</keyword>
<reference evidence="1 2" key="1">
    <citation type="submission" date="2019-06" db="EMBL/GenBank/DDBJ databases">
        <title>Whole genome shotgun sequence of Cellulomonas gelida NBRC 3748.</title>
        <authorList>
            <person name="Hosoyama A."/>
            <person name="Uohara A."/>
            <person name="Ohji S."/>
            <person name="Ichikawa N."/>
        </authorList>
    </citation>
    <scope>NUCLEOTIDE SEQUENCE [LARGE SCALE GENOMIC DNA]</scope>
    <source>
        <strain evidence="1 2">NBRC 3748</strain>
    </source>
</reference>
<gene>
    <name evidence="1" type="ORF">CGE01nite_09820</name>
</gene>
<organism evidence="1 2">
    <name type="scientific">Cellulomonas gelida</name>
    <dbReference type="NCBI Taxonomy" id="1712"/>
    <lineage>
        <taxon>Bacteria</taxon>
        <taxon>Bacillati</taxon>
        <taxon>Actinomycetota</taxon>
        <taxon>Actinomycetes</taxon>
        <taxon>Micrococcales</taxon>
        <taxon>Cellulomonadaceae</taxon>
        <taxon>Cellulomonas</taxon>
    </lineage>
</organism>
<protein>
    <submittedName>
        <fullName evidence="1">Uncharacterized protein</fullName>
    </submittedName>
</protein>
<accession>A0A4Y3KH32</accession>
<proteinExistence type="predicted"/>
<dbReference type="EMBL" id="BJLQ01000007">
    <property type="protein sequence ID" value="GEA83731.1"/>
    <property type="molecule type" value="Genomic_DNA"/>
</dbReference>
<evidence type="ECO:0000313" key="2">
    <source>
        <dbReference type="Proteomes" id="UP000320461"/>
    </source>
</evidence>
<name>A0A4Y3KH32_9CELL</name>
<evidence type="ECO:0000313" key="1">
    <source>
        <dbReference type="EMBL" id="GEA83731.1"/>
    </source>
</evidence>
<comment type="caution">
    <text evidence="1">The sequence shown here is derived from an EMBL/GenBank/DDBJ whole genome shotgun (WGS) entry which is preliminary data.</text>
</comment>
<dbReference type="AlphaFoldDB" id="A0A4Y3KH32"/>